<proteinExistence type="predicted"/>
<reference evidence="1 2" key="1">
    <citation type="submission" date="2019-08" db="EMBL/GenBank/DDBJ databases">
        <title>Whole genome of Aphis craccivora.</title>
        <authorList>
            <person name="Voronova N.V."/>
            <person name="Shulinski R.S."/>
            <person name="Bandarenka Y.V."/>
            <person name="Zhorov D.G."/>
            <person name="Warner D."/>
        </authorList>
    </citation>
    <scope>NUCLEOTIDE SEQUENCE [LARGE SCALE GENOMIC DNA]</scope>
    <source>
        <strain evidence="1">180601</strain>
        <tissue evidence="1">Whole Body</tissue>
    </source>
</reference>
<gene>
    <name evidence="1" type="ORF">FWK35_00036237</name>
</gene>
<keyword evidence="2" id="KW-1185">Reference proteome</keyword>
<accession>A0A6G0VP83</accession>
<name>A0A6G0VP83_APHCR</name>
<evidence type="ECO:0000313" key="2">
    <source>
        <dbReference type="Proteomes" id="UP000478052"/>
    </source>
</evidence>
<dbReference type="AlphaFoldDB" id="A0A6G0VP83"/>
<evidence type="ECO:0000313" key="1">
    <source>
        <dbReference type="EMBL" id="KAF0698380.1"/>
    </source>
</evidence>
<dbReference type="Proteomes" id="UP000478052">
    <property type="component" value="Unassembled WGS sequence"/>
</dbReference>
<protein>
    <submittedName>
        <fullName evidence="1">Uncharacterized protein</fullName>
    </submittedName>
</protein>
<sequence>MGHSTTNFKVIRYMSFSRVREQEQMFFNLR</sequence>
<organism evidence="1 2">
    <name type="scientific">Aphis craccivora</name>
    <name type="common">Cowpea aphid</name>
    <dbReference type="NCBI Taxonomy" id="307492"/>
    <lineage>
        <taxon>Eukaryota</taxon>
        <taxon>Metazoa</taxon>
        <taxon>Ecdysozoa</taxon>
        <taxon>Arthropoda</taxon>
        <taxon>Hexapoda</taxon>
        <taxon>Insecta</taxon>
        <taxon>Pterygota</taxon>
        <taxon>Neoptera</taxon>
        <taxon>Paraneoptera</taxon>
        <taxon>Hemiptera</taxon>
        <taxon>Sternorrhyncha</taxon>
        <taxon>Aphidomorpha</taxon>
        <taxon>Aphidoidea</taxon>
        <taxon>Aphididae</taxon>
        <taxon>Aphidini</taxon>
        <taxon>Aphis</taxon>
        <taxon>Aphis</taxon>
    </lineage>
</organism>
<comment type="caution">
    <text evidence="1">The sequence shown here is derived from an EMBL/GenBank/DDBJ whole genome shotgun (WGS) entry which is preliminary data.</text>
</comment>
<dbReference type="EMBL" id="VUJU01014954">
    <property type="protein sequence ID" value="KAF0698380.1"/>
    <property type="molecule type" value="Genomic_DNA"/>
</dbReference>